<proteinExistence type="predicted"/>
<evidence type="ECO:0000313" key="3">
    <source>
        <dbReference type="Proteomes" id="UP001279410"/>
    </source>
</evidence>
<dbReference type="Proteomes" id="UP001279410">
    <property type="component" value="Unassembled WGS sequence"/>
</dbReference>
<keyword evidence="3" id="KW-1185">Reference proteome</keyword>
<feature type="region of interest" description="Disordered" evidence="1">
    <location>
        <begin position="32"/>
        <end position="70"/>
    </location>
</feature>
<feature type="compositionally biased region" description="Polar residues" evidence="1">
    <location>
        <begin position="52"/>
        <end position="70"/>
    </location>
</feature>
<dbReference type="AlphaFoldDB" id="A0AAD3MTP8"/>
<reference evidence="2" key="1">
    <citation type="submission" date="2022-08" db="EMBL/GenBank/DDBJ databases">
        <title>Genome sequencing of akame (Lates japonicus).</title>
        <authorList>
            <person name="Hashiguchi Y."/>
            <person name="Takahashi H."/>
        </authorList>
    </citation>
    <scope>NUCLEOTIDE SEQUENCE</scope>
    <source>
        <strain evidence="2">Kochi</strain>
    </source>
</reference>
<comment type="caution">
    <text evidence="2">The sequence shown here is derived from an EMBL/GenBank/DDBJ whole genome shotgun (WGS) entry which is preliminary data.</text>
</comment>
<evidence type="ECO:0000256" key="1">
    <source>
        <dbReference type="SAM" id="MobiDB-lite"/>
    </source>
</evidence>
<accession>A0AAD3MTP8</accession>
<dbReference type="EMBL" id="BRZM01000038">
    <property type="protein sequence ID" value="GLD59662.1"/>
    <property type="molecule type" value="Genomic_DNA"/>
</dbReference>
<evidence type="ECO:0000313" key="2">
    <source>
        <dbReference type="EMBL" id="GLD59662.1"/>
    </source>
</evidence>
<organism evidence="2 3">
    <name type="scientific">Lates japonicus</name>
    <name type="common">Japanese lates</name>
    <dbReference type="NCBI Taxonomy" id="270547"/>
    <lineage>
        <taxon>Eukaryota</taxon>
        <taxon>Metazoa</taxon>
        <taxon>Chordata</taxon>
        <taxon>Craniata</taxon>
        <taxon>Vertebrata</taxon>
        <taxon>Euteleostomi</taxon>
        <taxon>Actinopterygii</taxon>
        <taxon>Neopterygii</taxon>
        <taxon>Teleostei</taxon>
        <taxon>Neoteleostei</taxon>
        <taxon>Acanthomorphata</taxon>
        <taxon>Carangaria</taxon>
        <taxon>Carangaria incertae sedis</taxon>
        <taxon>Centropomidae</taxon>
        <taxon>Lates</taxon>
    </lineage>
</organism>
<name>A0AAD3MTP8_LATJO</name>
<gene>
    <name evidence="2" type="ORF">AKAME5_001164500</name>
</gene>
<sequence length="70" mass="7720">MVSREWVCQCLCVCYSRFLFFSMSCPAVQRQVQNGPTSDEIEAQRARRPKPSATQHPGGQNATGGENSGQ</sequence>
<protein>
    <submittedName>
        <fullName evidence="2">Ena/VASP-like protein isoform X6</fullName>
    </submittedName>
</protein>